<dbReference type="EMBL" id="AP019531">
    <property type="protein sequence ID" value="BBI92095.1"/>
    <property type="molecule type" value="Genomic_DNA"/>
</dbReference>
<reference evidence="1 2" key="1">
    <citation type="submission" date="2019-03" db="EMBL/GenBank/DDBJ databases">
        <title>The genome sequence of Candidatus Serratia symbiotica strain IS.</title>
        <authorList>
            <person name="Nikoh N."/>
            <person name="Koga R."/>
            <person name="Oshima K."/>
            <person name="Hattori M."/>
            <person name="Fukatsu T."/>
        </authorList>
    </citation>
    <scope>NUCLEOTIDE SEQUENCE [LARGE SCALE GENOMIC DNA]</scope>
    <source>
        <strain evidence="1 2">IS</strain>
    </source>
</reference>
<dbReference type="Proteomes" id="UP000324392">
    <property type="component" value="Chromosome"/>
</dbReference>
<protein>
    <submittedName>
        <fullName evidence="1">Uncharacterized protein</fullName>
    </submittedName>
</protein>
<name>A0A455VQ61_9GAMM</name>
<dbReference type="AlphaFoldDB" id="A0A455VQ61"/>
<organism evidence="1 2">
    <name type="scientific">Serratia symbiotica</name>
    <dbReference type="NCBI Taxonomy" id="138074"/>
    <lineage>
        <taxon>Bacteria</taxon>
        <taxon>Pseudomonadati</taxon>
        <taxon>Pseudomonadota</taxon>
        <taxon>Gammaproteobacteria</taxon>
        <taxon>Enterobacterales</taxon>
        <taxon>Yersiniaceae</taxon>
        <taxon>Serratia</taxon>
    </lineage>
</organism>
<proteinExistence type="predicted"/>
<evidence type="ECO:0000313" key="2">
    <source>
        <dbReference type="Proteomes" id="UP000324392"/>
    </source>
</evidence>
<gene>
    <name evidence="1" type="ORF">SSYIS1_16270</name>
</gene>
<accession>A0A455VQ61</accession>
<evidence type="ECO:0000313" key="1">
    <source>
        <dbReference type="EMBL" id="BBI92095.1"/>
    </source>
</evidence>
<sequence length="68" mass="7408">MSGQLQQVLEKPSDEQQSIYLLCRWRKCPPNGQPSATYCNKASVSPQLTVKQQGFTATLGVLLRGIGG</sequence>